<name>A0A8C3AIC9_CYCLU</name>
<evidence type="ECO:0000256" key="2">
    <source>
        <dbReference type="ARBA" id="ARBA00022771"/>
    </source>
</evidence>
<evidence type="ECO:0000313" key="9">
    <source>
        <dbReference type="Proteomes" id="UP000694565"/>
    </source>
</evidence>
<dbReference type="Ensembl" id="ENSCLMT00005043962.1">
    <property type="protein sequence ID" value="ENSCLMP00005042436.1"/>
    <property type="gene ID" value="ENSCLMG00005018228.1"/>
</dbReference>
<dbReference type="InterPro" id="IPR056939">
    <property type="entry name" value="Znf_RING_Vps8"/>
</dbReference>
<protein>
    <submittedName>
        <fullName evidence="8">VPS8 subunit of CORVET complex</fullName>
    </submittedName>
</protein>
<dbReference type="PANTHER" id="PTHR12616:SF8">
    <property type="entry name" value="VACUOLAR PROTEIN SORTING-ASSOCIATED PROTEIN 8 HOMOLOG"/>
    <property type="match status" value="1"/>
</dbReference>
<dbReference type="InterPro" id="IPR001841">
    <property type="entry name" value="Znf_RING"/>
</dbReference>
<organism evidence="8 9">
    <name type="scientific">Cyclopterus lumpus</name>
    <name type="common">Lumpsucker</name>
    <dbReference type="NCBI Taxonomy" id="8103"/>
    <lineage>
        <taxon>Eukaryota</taxon>
        <taxon>Metazoa</taxon>
        <taxon>Chordata</taxon>
        <taxon>Craniata</taxon>
        <taxon>Vertebrata</taxon>
        <taxon>Euteleostomi</taxon>
        <taxon>Actinopterygii</taxon>
        <taxon>Neopterygii</taxon>
        <taxon>Teleostei</taxon>
        <taxon>Neoteleostei</taxon>
        <taxon>Acanthomorphata</taxon>
        <taxon>Eupercaria</taxon>
        <taxon>Perciformes</taxon>
        <taxon>Cottioidei</taxon>
        <taxon>Cottales</taxon>
        <taxon>Cyclopteridae</taxon>
        <taxon>Cyclopterus</taxon>
    </lineage>
</organism>
<dbReference type="InterPro" id="IPR036322">
    <property type="entry name" value="WD40_repeat_dom_sf"/>
</dbReference>
<dbReference type="SUPFAM" id="SSF50978">
    <property type="entry name" value="WD40 repeat-like"/>
    <property type="match status" value="1"/>
</dbReference>
<dbReference type="PROSITE" id="PS50082">
    <property type="entry name" value="WD_REPEATS_2"/>
    <property type="match status" value="1"/>
</dbReference>
<dbReference type="GO" id="GO:0033263">
    <property type="term" value="C:CORVET complex"/>
    <property type="evidence" value="ECO:0007669"/>
    <property type="project" value="TreeGrafter"/>
</dbReference>
<dbReference type="PROSITE" id="PS50089">
    <property type="entry name" value="ZF_RING_2"/>
    <property type="match status" value="1"/>
</dbReference>
<reference evidence="8" key="1">
    <citation type="submission" date="2025-08" db="UniProtKB">
        <authorList>
            <consortium name="Ensembl"/>
        </authorList>
    </citation>
    <scope>IDENTIFICATION</scope>
</reference>
<feature type="region of interest" description="Disordered" evidence="6">
    <location>
        <begin position="348"/>
        <end position="370"/>
    </location>
</feature>
<dbReference type="Gene3D" id="2.130.10.10">
    <property type="entry name" value="YVTN repeat-like/Quinoprotein amine dehydrogenase"/>
    <property type="match status" value="1"/>
</dbReference>
<keyword evidence="2 4" id="KW-0863">Zinc-finger</keyword>
<dbReference type="GO" id="GO:0034058">
    <property type="term" value="P:endosomal vesicle fusion"/>
    <property type="evidence" value="ECO:0007669"/>
    <property type="project" value="TreeGrafter"/>
</dbReference>
<dbReference type="InterPro" id="IPR015943">
    <property type="entry name" value="WD40/YVTN_repeat-like_dom_sf"/>
</dbReference>
<evidence type="ECO:0000259" key="7">
    <source>
        <dbReference type="PROSITE" id="PS50089"/>
    </source>
</evidence>
<feature type="repeat" description="WD" evidence="5">
    <location>
        <begin position="165"/>
        <end position="206"/>
    </location>
</feature>
<dbReference type="InterPro" id="IPR045111">
    <property type="entry name" value="Vps41/Vps8"/>
</dbReference>
<dbReference type="CDD" id="cd16687">
    <property type="entry name" value="RING-H2_Vps8"/>
    <property type="match status" value="1"/>
</dbReference>
<dbReference type="GO" id="GO:0030897">
    <property type="term" value="C:HOPS complex"/>
    <property type="evidence" value="ECO:0007669"/>
    <property type="project" value="TreeGrafter"/>
</dbReference>
<dbReference type="GeneTree" id="ENSGT00390000010672"/>
<dbReference type="GO" id="GO:0005770">
    <property type="term" value="C:late endosome"/>
    <property type="evidence" value="ECO:0007669"/>
    <property type="project" value="TreeGrafter"/>
</dbReference>
<dbReference type="Gene3D" id="3.30.40.10">
    <property type="entry name" value="Zinc/RING finger domain, C3HC4 (zinc finger)"/>
    <property type="match status" value="1"/>
</dbReference>
<keyword evidence="9" id="KW-1185">Reference proteome</keyword>
<dbReference type="AlphaFoldDB" id="A0A8C3AIC9"/>
<dbReference type="GO" id="GO:0006623">
    <property type="term" value="P:protein targeting to vacuole"/>
    <property type="evidence" value="ECO:0007669"/>
    <property type="project" value="InterPro"/>
</dbReference>
<dbReference type="Pfam" id="PF23412">
    <property type="entry name" value="zf_RING_Vps8"/>
    <property type="match status" value="1"/>
</dbReference>
<dbReference type="InterPro" id="IPR001680">
    <property type="entry name" value="WD40_rpt"/>
</dbReference>
<keyword evidence="5" id="KW-0853">WD repeat</keyword>
<proteinExistence type="predicted"/>
<dbReference type="Proteomes" id="UP000694565">
    <property type="component" value="Unplaced"/>
</dbReference>
<dbReference type="InterPro" id="IPR013083">
    <property type="entry name" value="Znf_RING/FYVE/PHD"/>
</dbReference>
<gene>
    <name evidence="8" type="primary">vps8</name>
</gene>
<evidence type="ECO:0000256" key="4">
    <source>
        <dbReference type="PROSITE-ProRule" id="PRU00175"/>
    </source>
</evidence>
<dbReference type="Pfam" id="PF23410">
    <property type="entry name" value="Beta-prop_VPS8"/>
    <property type="match status" value="1"/>
</dbReference>
<keyword evidence="1" id="KW-0479">Metal-binding</keyword>
<evidence type="ECO:0000256" key="1">
    <source>
        <dbReference type="ARBA" id="ARBA00022723"/>
    </source>
</evidence>
<dbReference type="GO" id="GO:0005769">
    <property type="term" value="C:early endosome"/>
    <property type="evidence" value="ECO:0007669"/>
    <property type="project" value="TreeGrafter"/>
</dbReference>
<sequence>PFASPQQRNQSCFLNPKHFCSQIDDKEFDIPQVDTPPTLESILNELEDEEEPFVLEDTCVLNTDNMDAHSCDTSSLASSDSGDPAHLKRKRRTVDLNATVHGSVLRHSLLKGISAQIVSAADKVDAGLPTAITVSGVIAVGTSHGLALVFDTNQALRLCLGTKATGAEFGAVSALSINHDCSRLLCGFAKGQITMWDLASGKLLRTITDAHPPGTAILHDPVYGKGKLAEIQGLILGMLDTFNYEQRPTHNSNIRAVNGTLLETTTSLLNHDLHWSLAHLRAAVTRGLHPRQDYCNICLQQYKRRQDSAEEIIVFSCGHLYHQQCLQQKDSGWGVTSELPQRWSCYKCSSSQGGRGGPSTEPKRDRSTSLAQTRVTSVLHDAGAEAHGNKVFLDATLDLQQKQSWDQLRCLYRGPSRLSILSELSHGHSGDKAGLLIPAQPGADHFQLKLCPPPLLEE</sequence>
<dbReference type="SMART" id="SM00184">
    <property type="entry name" value="RING"/>
    <property type="match status" value="1"/>
</dbReference>
<evidence type="ECO:0000256" key="6">
    <source>
        <dbReference type="SAM" id="MobiDB-lite"/>
    </source>
</evidence>
<evidence type="ECO:0000313" key="8">
    <source>
        <dbReference type="Ensembl" id="ENSCLMP00005042436.1"/>
    </source>
</evidence>
<keyword evidence="3" id="KW-0862">Zinc</keyword>
<evidence type="ECO:0000256" key="3">
    <source>
        <dbReference type="ARBA" id="ARBA00022833"/>
    </source>
</evidence>
<dbReference type="GO" id="GO:0008270">
    <property type="term" value="F:zinc ion binding"/>
    <property type="evidence" value="ECO:0007669"/>
    <property type="project" value="UniProtKB-KW"/>
</dbReference>
<accession>A0A8C3AIC9</accession>
<dbReference type="PANTHER" id="PTHR12616">
    <property type="entry name" value="VACUOLAR PROTEIN SORTING VPS41"/>
    <property type="match status" value="1"/>
</dbReference>
<reference evidence="8" key="2">
    <citation type="submission" date="2025-09" db="UniProtKB">
        <authorList>
            <consortium name="Ensembl"/>
        </authorList>
    </citation>
    <scope>IDENTIFICATION</scope>
</reference>
<feature type="domain" description="RING-type" evidence="7">
    <location>
        <begin position="295"/>
        <end position="349"/>
    </location>
</feature>
<evidence type="ECO:0000256" key="5">
    <source>
        <dbReference type="PROSITE-ProRule" id="PRU00221"/>
    </source>
</evidence>
<dbReference type="SUPFAM" id="SSF57850">
    <property type="entry name" value="RING/U-box"/>
    <property type="match status" value="1"/>
</dbReference>